<organism evidence="2 3">
    <name type="scientific">Aquimarina aggregata</name>
    <dbReference type="NCBI Taxonomy" id="1642818"/>
    <lineage>
        <taxon>Bacteria</taxon>
        <taxon>Pseudomonadati</taxon>
        <taxon>Bacteroidota</taxon>
        <taxon>Flavobacteriia</taxon>
        <taxon>Flavobacteriales</taxon>
        <taxon>Flavobacteriaceae</taxon>
        <taxon>Aquimarina</taxon>
    </lineage>
</organism>
<evidence type="ECO:0000313" key="2">
    <source>
        <dbReference type="EMBL" id="KZS40310.1"/>
    </source>
</evidence>
<dbReference type="OrthoDB" id="1490620at2"/>
<protein>
    <recommendedName>
        <fullName evidence="4">Outer membrane lipoprotein-sorting protein</fullName>
    </recommendedName>
</protein>
<dbReference type="Proteomes" id="UP000076715">
    <property type="component" value="Unassembled WGS sequence"/>
</dbReference>
<dbReference type="Pfam" id="PF20113">
    <property type="entry name" value="DUF6503"/>
    <property type="match status" value="1"/>
</dbReference>
<sequence>MKKIIFKTLQFVLITFITTLQAQEAKQLISKVVEANGGKNTLHKLKDVSFDYTFKVKDNNVVDVSKERYIFDGEVSYAAYTKRQVYALPQIPGKTYTQFFNGNNSVSKINGKTITEQQPAFIGHILRKTNYYWFTMMFKLLDPGVNHKILTPRTVDGITYKIVEMTFGDNVGESSKDKYILYINPKTYRIDQFLYNATGFGVTEPSIMKVTYEKIEGIYLSTYRKYAPADWDGNKLKGSWTEQFTKNVKFNNGYNLENIQS</sequence>
<keyword evidence="3" id="KW-1185">Reference proteome</keyword>
<reference evidence="2 3" key="1">
    <citation type="submission" date="2016-01" db="EMBL/GenBank/DDBJ databases">
        <title>The draft genome sequence of Aquimarina sp. RZW4-3-2.</title>
        <authorList>
            <person name="Wang Y."/>
        </authorList>
    </citation>
    <scope>NUCLEOTIDE SEQUENCE [LARGE SCALE GENOMIC DNA]</scope>
    <source>
        <strain evidence="2 3">RZW4-3-2</strain>
    </source>
</reference>
<feature type="chain" id="PRO_5007841437" description="Outer membrane lipoprotein-sorting protein" evidence="1">
    <location>
        <begin position="23"/>
        <end position="261"/>
    </location>
</feature>
<dbReference type="AlphaFoldDB" id="A0A163A6Y1"/>
<name>A0A163A6Y1_9FLAO</name>
<dbReference type="STRING" id="1642818.AWE51_04965"/>
<comment type="caution">
    <text evidence="2">The sequence shown here is derived from an EMBL/GenBank/DDBJ whole genome shotgun (WGS) entry which is preliminary data.</text>
</comment>
<evidence type="ECO:0000313" key="3">
    <source>
        <dbReference type="Proteomes" id="UP000076715"/>
    </source>
</evidence>
<dbReference type="RefSeq" id="WP_066313778.1">
    <property type="nucleotide sequence ID" value="NZ_LQRT01000013.1"/>
</dbReference>
<dbReference type="InterPro" id="IPR045444">
    <property type="entry name" value="DUF6503"/>
</dbReference>
<keyword evidence="1" id="KW-0732">Signal</keyword>
<evidence type="ECO:0008006" key="4">
    <source>
        <dbReference type="Google" id="ProtNLM"/>
    </source>
</evidence>
<gene>
    <name evidence="2" type="ORF">AWE51_04965</name>
</gene>
<feature type="signal peptide" evidence="1">
    <location>
        <begin position="1"/>
        <end position="22"/>
    </location>
</feature>
<dbReference type="EMBL" id="LQRT01000013">
    <property type="protein sequence ID" value="KZS40310.1"/>
    <property type="molecule type" value="Genomic_DNA"/>
</dbReference>
<accession>A0A163A6Y1</accession>
<proteinExistence type="predicted"/>
<evidence type="ECO:0000256" key="1">
    <source>
        <dbReference type="SAM" id="SignalP"/>
    </source>
</evidence>